<dbReference type="Gene3D" id="3.40.50.720">
    <property type="entry name" value="NAD(P)-binding Rossmann-like Domain"/>
    <property type="match status" value="1"/>
</dbReference>
<feature type="domain" description="GFO/IDH/MocA-like oxidoreductase" evidence="4">
    <location>
        <begin position="156"/>
        <end position="273"/>
    </location>
</feature>
<organism evidence="5 6">
    <name type="scientific">Devosia epidermidihirudinis</name>
    <dbReference type="NCBI Taxonomy" id="1293439"/>
    <lineage>
        <taxon>Bacteria</taxon>
        <taxon>Pseudomonadati</taxon>
        <taxon>Pseudomonadota</taxon>
        <taxon>Alphaproteobacteria</taxon>
        <taxon>Hyphomicrobiales</taxon>
        <taxon>Devosiaceae</taxon>
        <taxon>Devosia</taxon>
    </lineage>
</organism>
<dbReference type="GO" id="GO:0000166">
    <property type="term" value="F:nucleotide binding"/>
    <property type="evidence" value="ECO:0007669"/>
    <property type="project" value="InterPro"/>
</dbReference>
<dbReference type="Gene3D" id="3.30.360.10">
    <property type="entry name" value="Dihydrodipicolinate Reductase, domain 2"/>
    <property type="match status" value="1"/>
</dbReference>
<feature type="domain" description="Gfo/Idh/MocA-like oxidoreductase N-terminal" evidence="3">
    <location>
        <begin position="29"/>
        <end position="145"/>
    </location>
</feature>
<dbReference type="InterPro" id="IPR000683">
    <property type="entry name" value="Gfo/Idh/MocA-like_OxRdtase_N"/>
</dbReference>
<evidence type="ECO:0000259" key="4">
    <source>
        <dbReference type="Pfam" id="PF22725"/>
    </source>
</evidence>
<dbReference type="Pfam" id="PF01408">
    <property type="entry name" value="GFO_IDH_MocA"/>
    <property type="match status" value="1"/>
</dbReference>
<evidence type="ECO:0000256" key="2">
    <source>
        <dbReference type="ARBA" id="ARBA00023002"/>
    </source>
</evidence>
<protein>
    <recommendedName>
        <fullName evidence="7">Oxidoreductase</fullName>
    </recommendedName>
</protein>
<keyword evidence="6" id="KW-1185">Reference proteome</keyword>
<dbReference type="InterPro" id="IPR036291">
    <property type="entry name" value="NAD(P)-bd_dom_sf"/>
</dbReference>
<dbReference type="PANTHER" id="PTHR43708:SF5">
    <property type="entry name" value="CONSERVED EXPRESSED OXIDOREDUCTASE (EUROFUNG)-RELATED"/>
    <property type="match status" value="1"/>
</dbReference>
<evidence type="ECO:0000259" key="3">
    <source>
        <dbReference type="Pfam" id="PF01408"/>
    </source>
</evidence>
<evidence type="ECO:0000313" key="6">
    <source>
        <dbReference type="Proteomes" id="UP000033411"/>
    </source>
</evidence>
<sequence>MDSGLRRNDAVEPNGEREGVIHMVKALQIGLGHWGFSWSKDVIPNVPNIHMVGYVDSNPDAVQRVQTELTIAPELCFLDLETAVQNTDAELAICTLRTEAHYPVVKRCLELGLNVIVEKPFASTIAQAKELVALAKAAGRVLMVSQNYRFQPGPIAAAELIGAQKFGPVNLVTINFRRHGPTQGYRYWDMPDPLLADMSIHHFDLMRMVLGDEPKRVSCRTWNPPGSPFGHNPVGLATIEFEKGTMVSYSGSWMSTGPTTPWSGDWSMDCSEGEIRWSSRDHFMGKSGPDRLSLRPLEGEETPFDLQPVEYADRVGTLAAVAKVVETGTVPARFSSGEDNLHSLALVQATITSASRNGEWVDISEIMA</sequence>
<evidence type="ECO:0000313" key="5">
    <source>
        <dbReference type="EMBL" id="KKC39315.1"/>
    </source>
</evidence>
<dbReference type="GO" id="GO:0016491">
    <property type="term" value="F:oxidoreductase activity"/>
    <property type="evidence" value="ECO:0007669"/>
    <property type="project" value="UniProtKB-KW"/>
</dbReference>
<dbReference type="SUPFAM" id="SSF55347">
    <property type="entry name" value="Glyceraldehyde-3-phosphate dehydrogenase-like, C-terminal domain"/>
    <property type="match status" value="1"/>
</dbReference>
<dbReference type="STRING" id="1293439.WH87_03590"/>
<dbReference type="Proteomes" id="UP000033411">
    <property type="component" value="Unassembled WGS sequence"/>
</dbReference>
<evidence type="ECO:0008006" key="7">
    <source>
        <dbReference type="Google" id="ProtNLM"/>
    </source>
</evidence>
<dbReference type="PATRIC" id="fig|1293439.3.peg.273"/>
<comment type="similarity">
    <text evidence="1">Belongs to the Gfo/Idh/MocA family.</text>
</comment>
<dbReference type="SUPFAM" id="SSF51735">
    <property type="entry name" value="NAD(P)-binding Rossmann-fold domains"/>
    <property type="match status" value="1"/>
</dbReference>
<dbReference type="EMBL" id="LANJ01000011">
    <property type="protein sequence ID" value="KKC39315.1"/>
    <property type="molecule type" value="Genomic_DNA"/>
</dbReference>
<dbReference type="Pfam" id="PF22725">
    <property type="entry name" value="GFO_IDH_MocA_C3"/>
    <property type="match status" value="1"/>
</dbReference>
<name>A0A0F5QEC8_9HYPH</name>
<reference evidence="5 6" key="1">
    <citation type="submission" date="2015-03" db="EMBL/GenBank/DDBJ databases">
        <authorList>
            <person name="Lepp D."/>
            <person name="Hassan Y.I."/>
            <person name="Li X.-Z."/>
            <person name="Zhou T."/>
        </authorList>
    </citation>
    <scope>NUCLEOTIDE SEQUENCE [LARGE SCALE GENOMIC DNA]</scope>
    <source>
        <strain evidence="5 6">E84</strain>
    </source>
</reference>
<dbReference type="AlphaFoldDB" id="A0A0F5QEC8"/>
<evidence type="ECO:0000256" key="1">
    <source>
        <dbReference type="ARBA" id="ARBA00010928"/>
    </source>
</evidence>
<keyword evidence="2" id="KW-0560">Oxidoreductase</keyword>
<dbReference type="InterPro" id="IPR051317">
    <property type="entry name" value="Gfo/Idh/MocA_oxidoreduct"/>
</dbReference>
<proteinExistence type="inferred from homology"/>
<gene>
    <name evidence="5" type="ORF">WH87_03590</name>
</gene>
<comment type="caution">
    <text evidence="5">The sequence shown here is derived from an EMBL/GenBank/DDBJ whole genome shotgun (WGS) entry which is preliminary data.</text>
</comment>
<dbReference type="InterPro" id="IPR055170">
    <property type="entry name" value="GFO_IDH_MocA-like_dom"/>
</dbReference>
<accession>A0A0F5QEC8</accession>
<dbReference type="PANTHER" id="PTHR43708">
    <property type="entry name" value="CONSERVED EXPRESSED OXIDOREDUCTASE (EUROFUNG)"/>
    <property type="match status" value="1"/>
</dbReference>